<dbReference type="Proteomes" id="UP000049983">
    <property type="component" value="Unassembled WGS sequence"/>
</dbReference>
<feature type="domain" description="HD/PDEase" evidence="1">
    <location>
        <begin position="51"/>
        <end position="203"/>
    </location>
</feature>
<dbReference type="Gene3D" id="1.10.3210.10">
    <property type="entry name" value="Hypothetical protein af1432"/>
    <property type="match status" value="1"/>
</dbReference>
<protein>
    <recommendedName>
        <fullName evidence="1">HD/PDEase domain-containing protein</fullName>
    </recommendedName>
</protein>
<evidence type="ECO:0000313" key="3">
    <source>
        <dbReference type="Proteomes" id="UP000049983"/>
    </source>
</evidence>
<dbReference type="OrthoDB" id="505007at2"/>
<dbReference type="EMBL" id="CXWC01000011">
    <property type="protein sequence ID" value="CTQ73692.1"/>
    <property type="molecule type" value="Genomic_DNA"/>
</dbReference>
<dbReference type="AlphaFoldDB" id="A0A0M6ZTL4"/>
<sequence>MITVPELAADALGDFLTTYVQRRFGRSDPELAELLPSIARIALECIGNSDALYHNIEHTMLVTLAGHDILRGRALHSDMAPTDYAHVIVACLTHDIGYVRGILPEDEDNRFVIDPAGDKIKLPRGASDASLTPYHVDRSKLFVHHRLAGNSLLDPERVATAIEGTRFPNRFPDDGETLCEEANLLRAADFIGQLGDPHYIRKANALFYEFEESGLNKQLGYDTPADLVHLYPQFYWNSVAPYIQKAIDYLKITTSGRQWIANLYSNLLLAEKDMALLGPQR</sequence>
<dbReference type="SUPFAM" id="SSF109604">
    <property type="entry name" value="HD-domain/PDEase-like"/>
    <property type="match status" value="1"/>
</dbReference>
<gene>
    <name evidence="2" type="ORF">LA5096_03756</name>
</gene>
<name>A0A0M6ZTL4_9HYPH</name>
<organism evidence="2 3">
    <name type="scientific">Roseibium album</name>
    <dbReference type="NCBI Taxonomy" id="311410"/>
    <lineage>
        <taxon>Bacteria</taxon>
        <taxon>Pseudomonadati</taxon>
        <taxon>Pseudomonadota</taxon>
        <taxon>Alphaproteobacteria</taxon>
        <taxon>Hyphomicrobiales</taxon>
        <taxon>Stappiaceae</taxon>
        <taxon>Roseibium</taxon>
    </lineage>
</organism>
<dbReference type="InterPro" id="IPR003607">
    <property type="entry name" value="HD/PDEase_dom"/>
</dbReference>
<dbReference type="STRING" id="311410.LA5095_00616"/>
<accession>A0A0M6ZTL4</accession>
<evidence type="ECO:0000313" key="2">
    <source>
        <dbReference type="EMBL" id="CTQ73692.1"/>
    </source>
</evidence>
<keyword evidence="3" id="KW-1185">Reference proteome</keyword>
<dbReference type="GeneID" id="97671088"/>
<evidence type="ECO:0000259" key="1">
    <source>
        <dbReference type="SMART" id="SM00471"/>
    </source>
</evidence>
<reference evidence="3" key="1">
    <citation type="submission" date="2015-07" db="EMBL/GenBank/DDBJ databases">
        <authorList>
            <person name="Rodrigo-Torres Lidia"/>
            <person name="Arahal R.David."/>
        </authorList>
    </citation>
    <scope>NUCLEOTIDE SEQUENCE [LARGE SCALE GENOMIC DNA]</scope>
    <source>
        <strain evidence="3">CECT 5096</strain>
    </source>
</reference>
<proteinExistence type="predicted"/>
<dbReference type="SMART" id="SM00471">
    <property type="entry name" value="HDc"/>
    <property type="match status" value="1"/>
</dbReference>
<dbReference type="RefSeq" id="WP_055111812.1">
    <property type="nucleotide sequence ID" value="NZ_CANKXR010000005.1"/>
</dbReference>